<keyword evidence="1" id="KW-1133">Transmembrane helix</keyword>
<feature type="transmembrane region" description="Helical" evidence="1">
    <location>
        <begin position="22"/>
        <end position="48"/>
    </location>
</feature>
<organism evidence="2 3">
    <name type="scientific">Yasminevirus sp. GU-2018</name>
    <dbReference type="NCBI Taxonomy" id="2420051"/>
    <lineage>
        <taxon>Viruses</taxon>
        <taxon>Varidnaviria</taxon>
        <taxon>Bamfordvirae</taxon>
        <taxon>Nucleocytoviricota</taxon>
        <taxon>Megaviricetes</taxon>
        <taxon>Imitervirales</taxon>
        <taxon>Mimiviridae</taxon>
        <taxon>Klosneuvirinae</taxon>
        <taxon>Yasminevirus</taxon>
        <taxon>Yasminevirus saudimassiliense</taxon>
    </lineage>
</organism>
<evidence type="ECO:0000256" key="1">
    <source>
        <dbReference type="SAM" id="Phobius"/>
    </source>
</evidence>
<evidence type="ECO:0000313" key="2">
    <source>
        <dbReference type="EMBL" id="VBB17612.1"/>
    </source>
</evidence>
<name>A0A5K0U899_9VIRU</name>
<proteinExistence type="predicted"/>
<dbReference type="Proteomes" id="UP000594342">
    <property type="component" value="Unassembled WGS sequence"/>
</dbReference>
<protein>
    <submittedName>
        <fullName evidence="2">Uncharacterized protein</fullName>
    </submittedName>
</protein>
<reference evidence="2 3" key="1">
    <citation type="submission" date="2018-10" db="EMBL/GenBank/DDBJ databases">
        <authorList>
            <consortium name="IHU Genomes"/>
        </authorList>
    </citation>
    <scope>NUCLEOTIDE SEQUENCE [LARGE SCALE GENOMIC DNA]</scope>
    <source>
        <strain evidence="2 3">A1</strain>
    </source>
</reference>
<feature type="transmembrane region" description="Helical" evidence="1">
    <location>
        <begin position="123"/>
        <end position="146"/>
    </location>
</feature>
<gene>
    <name evidence="2" type="ORF">YASMINEVIRUS_75</name>
</gene>
<keyword evidence="1" id="KW-0472">Membrane</keyword>
<comment type="caution">
    <text evidence="2">The sequence shown here is derived from an EMBL/GenBank/DDBJ whole genome shotgun (WGS) entry which is preliminary data.</text>
</comment>
<sequence length="266" mass="29164">MATLNIGQQIYNFLIVQNWLELFLGIGLTVLSFFFGSITFLISLYMGIKAVLLVLGDYLKEKVGLPVPASRYTKGSRSTIDLLANRKYVVFANTAMIAFAFLVLINIPFIGDLLTKIPFFKNILLIIVLIASTPINPFITIVSLFVKSTLFDTLKPLELSVSELPVFFLNFKDYQSLLFEAVKFDMSLFSSIGSTLLSGILSAILAQNSSLSGQIGPIISDLTNPTKFQNLITNFTEIPGILSDLQSGESTKITNALALLTALLSI</sequence>
<keyword evidence="1" id="KW-0812">Transmembrane</keyword>
<feature type="transmembrane region" description="Helical" evidence="1">
    <location>
        <begin position="88"/>
        <end position="111"/>
    </location>
</feature>
<evidence type="ECO:0000313" key="3">
    <source>
        <dbReference type="Proteomes" id="UP000594342"/>
    </source>
</evidence>
<dbReference type="EMBL" id="UPSH01000001">
    <property type="protein sequence ID" value="VBB17612.1"/>
    <property type="molecule type" value="Genomic_DNA"/>
</dbReference>
<accession>A0A5K0U899</accession>
<keyword evidence="3" id="KW-1185">Reference proteome</keyword>